<proteinExistence type="predicted"/>
<dbReference type="Proteomes" id="UP000699462">
    <property type="component" value="Unassembled WGS sequence"/>
</dbReference>
<keyword evidence="2" id="KW-1185">Reference proteome</keyword>
<evidence type="ECO:0000313" key="2">
    <source>
        <dbReference type="Proteomes" id="UP000699462"/>
    </source>
</evidence>
<comment type="caution">
    <text evidence="1">The sequence shown here is derived from an EMBL/GenBank/DDBJ whole genome shotgun (WGS) entry which is preliminary data.</text>
</comment>
<dbReference type="AlphaFoldDB" id="A0A8T0DUK6"/>
<protein>
    <submittedName>
        <fullName evidence="1">Uncharacterized protein</fullName>
    </submittedName>
</protein>
<name>A0A8T0DUK6_9TREM</name>
<dbReference type="EMBL" id="JTDF01000427">
    <property type="protein sequence ID" value="KAF8571589.1"/>
    <property type="molecule type" value="Genomic_DNA"/>
</dbReference>
<evidence type="ECO:0000313" key="1">
    <source>
        <dbReference type="EMBL" id="KAF8571589.1"/>
    </source>
</evidence>
<sequence>MREDCVHWALDTDRAADSNVHRKFKSAERFISLWTTTHFPTQYSIGLPSKQASSALGVCALPLSIVTLIIG</sequence>
<accession>A0A8T0DUK6</accession>
<reference evidence="1 2" key="1">
    <citation type="submission" date="2019-07" db="EMBL/GenBank/DDBJ databases">
        <title>Annotation for the trematode Paragonimus westermani.</title>
        <authorList>
            <person name="Choi Y.-J."/>
        </authorList>
    </citation>
    <scope>NUCLEOTIDE SEQUENCE [LARGE SCALE GENOMIC DNA]</scope>
    <source>
        <strain evidence="1">180907_Pwestermani</strain>
    </source>
</reference>
<gene>
    <name evidence="1" type="ORF">P879_01336</name>
</gene>
<organism evidence="1 2">
    <name type="scientific">Paragonimus westermani</name>
    <dbReference type="NCBI Taxonomy" id="34504"/>
    <lineage>
        <taxon>Eukaryota</taxon>
        <taxon>Metazoa</taxon>
        <taxon>Spiralia</taxon>
        <taxon>Lophotrochozoa</taxon>
        <taxon>Platyhelminthes</taxon>
        <taxon>Trematoda</taxon>
        <taxon>Digenea</taxon>
        <taxon>Plagiorchiida</taxon>
        <taxon>Troglotremata</taxon>
        <taxon>Troglotrematidae</taxon>
        <taxon>Paragonimus</taxon>
    </lineage>
</organism>